<proteinExistence type="predicted"/>
<accession>A0A382BIS1</accession>
<dbReference type="AlphaFoldDB" id="A0A382BIS1"/>
<organism evidence="1">
    <name type="scientific">marine metagenome</name>
    <dbReference type="NCBI Taxonomy" id="408172"/>
    <lineage>
        <taxon>unclassified sequences</taxon>
        <taxon>metagenomes</taxon>
        <taxon>ecological metagenomes</taxon>
    </lineage>
</organism>
<feature type="non-terminal residue" evidence="1">
    <location>
        <position position="170"/>
    </location>
</feature>
<dbReference type="EMBL" id="UINC01030019">
    <property type="protein sequence ID" value="SVB13728.1"/>
    <property type="molecule type" value="Genomic_DNA"/>
</dbReference>
<sequence length="170" mass="19049">MKKIITISAILFSIVWAKTYTVSDPPMVYIYHFVSYDSASVLIHGSEKDESKDMKNDHKIKLLKLPLFKKDDLSVGGDNIVIGKPLDPKLVSAMVTSAVAKYPHVKIAGESIQSRILSDNFIKLLKSYSYPERTDYIFLGEINTVASQYEVDLKLIDLSTQAIISAETFN</sequence>
<evidence type="ECO:0000313" key="1">
    <source>
        <dbReference type="EMBL" id="SVB13728.1"/>
    </source>
</evidence>
<protein>
    <submittedName>
        <fullName evidence="1">Uncharacterized protein</fullName>
    </submittedName>
</protein>
<name>A0A382BIS1_9ZZZZ</name>
<reference evidence="1" key="1">
    <citation type="submission" date="2018-05" db="EMBL/GenBank/DDBJ databases">
        <authorList>
            <person name="Lanie J.A."/>
            <person name="Ng W.-L."/>
            <person name="Kazmierczak K.M."/>
            <person name="Andrzejewski T.M."/>
            <person name="Davidsen T.M."/>
            <person name="Wayne K.J."/>
            <person name="Tettelin H."/>
            <person name="Glass J.I."/>
            <person name="Rusch D."/>
            <person name="Podicherti R."/>
            <person name="Tsui H.-C.T."/>
            <person name="Winkler M.E."/>
        </authorList>
    </citation>
    <scope>NUCLEOTIDE SEQUENCE</scope>
</reference>
<gene>
    <name evidence="1" type="ORF">METZ01_LOCUS166582</name>
</gene>